<dbReference type="CDD" id="cd04179">
    <property type="entry name" value="DPM_DPG-synthase_like"/>
    <property type="match status" value="1"/>
</dbReference>
<dbReference type="SUPFAM" id="SSF53448">
    <property type="entry name" value="Nucleotide-diphospho-sugar transferases"/>
    <property type="match status" value="1"/>
</dbReference>
<dbReference type="FunFam" id="3.90.550.10:FF:000123">
    <property type="entry name" value="Cell wall biosynthesis glycosyltransferase"/>
    <property type="match status" value="1"/>
</dbReference>
<dbReference type="Pfam" id="PF00535">
    <property type="entry name" value="Glycos_transf_2"/>
    <property type="match status" value="1"/>
</dbReference>
<keyword evidence="3" id="KW-1185">Reference proteome</keyword>
<dbReference type="Proteomes" id="UP001156102">
    <property type="component" value="Unassembled WGS sequence"/>
</dbReference>
<dbReference type="InterPro" id="IPR029044">
    <property type="entry name" value="Nucleotide-diphossugar_trans"/>
</dbReference>
<dbReference type="InterPro" id="IPR050256">
    <property type="entry name" value="Glycosyltransferase_2"/>
</dbReference>
<feature type="domain" description="Glycosyltransferase 2-like" evidence="1">
    <location>
        <begin position="8"/>
        <end position="161"/>
    </location>
</feature>
<name>A0AA41X2Z3_9BACI</name>
<evidence type="ECO:0000313" key="3">
    <source>
        <dbReference type="Proteomes" id="UP001156102"/>
    </source>
</evidence>
<dbReference type="EMBL" id="JANCLT010000002">
    <property type="protein sequence ID" value="MCP8967994.1"/>
    <property type="molecule type" value="Genomic_DNA"/>
</dbReference>
<dbReference type="AlphaFoldDB" id="A0AA41X2Z3"/>
<dbReference type="PANTHER" id="PTHR48090">
    <property type="entry name" value="UNDECAPRENYL-PHOSPHATE 4-DEOXY-4-FORMAMIDO-L-ARABINOSE TRANSFERASE-RELATED"/>
    <property type="match status" value="1"/>
</dbReference>
<dbReference type="Gene3D" id="3.90.550.10">
    <property type="entry name" value="Spore Coat Polysaccharide Biosynthesis Protein SpsA, Chain A"/>
    <property type="match status" value="1"/>
</dbReference>
<organism evidence="2 3">
    <name type="scientific">Ectobacillus ponti</name>
    <dbReference type="NCBI Taxonomy" id="2961894"/>
    <lineage>
        <taxon>Bacteria</taxon>
        <taxon>Bacillati</taxon>
        <taxon>Bacillota</taxon>
        <taxon>Bacilli</taxon>
        <taxon>Bacillales</taxon>
        <taxon>Bacillaceae</taxon>
        <taxon>Ectobacillus</taxon>
    </lineage>
</organism>
<reference evidence="2" key="1">
    <citation type="submission" date="2022-07" db="EMBL/GenBank/DDBJ databases">
        <authorList>
            <person name="Li W.-J."/>
            <person name="Deng Q.-Q."/>
        </authorList>
    </citation>
    <scope>NUCLEOTIDE SEQUENCE</scope>
    <source>
        <strain evidence="2">SYSU M60031</strain>
    </source>
</reference>
<evidence type="ECO:0000313" key="2">
    <source>
        <dbReference type="EMBL" id="MCP8967994.1"/>
    </source>
</evidence>
<comment type="caution">
    <text evidence="2">The sequence shown here is derived from an EMBL/GenBank/DDBJ whole genome shotgun (WGS) entry which is preliminary data.</text>
</comment>
<accession>A0AA41X2Z3</accession>
<sequence>MQTSSVLIIVPAYNESATLANTIRHLQEITKDKMDILIVNDGSKDNTGEIAESLGVSVVHMPYNMGIGSAMQTGYLYAAENHYDVAIQFDADGQHPAHQIEHLLSYIESGQADFVIGSRFREKTDYRGSVMRRIGIYYFSGLLRLLTGKQFTDPTSGFRAANTAVIQEFAKEYPYDYPEPEVLISLQRKGYRLMETSVNMRERQGGVSSIHAFKSFHYMVKVTLAILMHTFAKGE</sequence>
<dbReference type="PANTHER" id="PTHR48090:SF7">
    <property type="entry name" value="RFBJ PROTEIN"/>
    <property type="match status" value="1"/>
</dbReference>
<evidence type="ECO:0000259" key="1">
    <source>
        <dbReference type="Pfam" id="PF00535"/>
    </source>
</evidence>
<dbReference type="InterPro" id="IPR001173">
    <property type="entry name" value="Glyco_trans_2-like"/>
</dbReference>
<proteinExistence type="predicted"/>
<gene>
    <name evidence="2" type="ORF">NK662_05505</name>
</gene>
<protein>
    <submittedName>
        <fullName evidence="2">Glycosyltransferase family 2 protein</fullName>
    </submittedName>
</protein>